<protein>
    <submittedName>
        <fullName evidence="1">Uncharacterized protein</fullName>
    </submittedName>
</protein>
<evidence type="ECO:0000313" key="1">
    <source>
        <dbReference type="EMBL" id="MEK8033045.1"/>
    </source>
</evidence>
<evidence type="ECO:0000313" key="2">
    <source>
        <dbReference type="Proteomes" id="UP001371218"/>
    </source>
</evidence>
<accession>A0ABU9BVY9</accession>
<comment type="caution">
    <text evidence="1">The sequence shown here is derived from an EMBL/GenBank/DDBJ whole genome shotgun (WGS) entry which is preliminary data.</text>
</comment>
<reference evidence="1 2" key="1">
    <citation type="submission" date="2024-04" db="EMBL/GenBank/DDBJ databases">
        <title>Novel species of the genus Ideonella isolated from streams.</title>
        <authorList>
            <person name="Lu H."/>
        </authorList>
    </citation>
    <scope>NUCLEOTIDE SEQUENCE [LARGE SCALE GENOMIC DNA]</scope>
    <source>
        <strain evidence="1 2">DXS29W</strain>
    </source>
</reference>
<dbReference type="RefSeq" id="WP_341427466.1">
    <property type="nucleotide sequence ID" value="NZ_JBBUTG010000013.1"/>
</dbReference>
<proteinExistence type="predicted"/>
<gene>
    <name evidence="1" type="ORF">AACH06_19655</name>
</gene>
<sequence length="149" mass="16148">MNRTIPCAVALCLVHAIGYADTNSDAQMIKVAQNVSAHALDPQLPRIPFAEWVRSIAAPGSRMDWEVNDCGEQTGNPADAGQDFPLCAEVRFEIRPGVVAYVDVAVGSDHHGVYGEPVVFQLFTERDGGYQHVSSLLDLKSMADARPKP</sequence>
<dbReference type="EMBL" id="JBBUTG010000013">
    <property type="protein sequence ID" value="MEK8033045.1"/>
    <property type="molecule type" value="Genomic_DNA"/>
</dbReference>
<name>A0ABU9BVY9_9BURK</name>
<keyword evidence="2" id="KW-1185">Reference proteome</keyword>
<organism evidence="1 2">
    <name type="scientific">Ideonella lacteola</name>
    <dbReference type="NCBI Taxonomy" id="2984193"/>
    <lineage>
        <taxon>Bacteria</taxon>
        <taxon>Pseudomonadati</taxon>
        <taxon>Pseudomonadota</taxon>
        <taxon>Betaproteobacteria</taxon>
        <taxon>Burkholderiales</taxon>
        <taxon>Sphaerotilaceae</taxon>
        <taxon>Ideonella</taxon>
    </lineage>
</organism>
<dbReference type="Proteomes" id="UP001371218">
    <property type="component" value="Unassembled WGS sequence"/>
</dbReference>